<sequence length="892" mass="103578">MEHNAENEGIEDAEFDFSIPLKRPNQNLYKRHEELKKLLGIPPGDKFLEFIFKTVISLCDPFTQPEEKEQQILSVDCVSDLLISIVFYFFKDQMHVDLEVVAIESLKFEISTHLFTLIQYINKLLNCEDELKTRFINNDEVNYIENLKFWTPKISHEFNLKLLYSIECVLILSIYKLAAIKDSNDEYNLILNPYLHYFLKLWKCHTNIILLGLEIDRRIEFKNHETGSDEKTPSIVQQTLKGSSSIRYVLAWILNQNPSSIDDNEEEEEQSYKDTLDLKNETIFNFIQPLARKKDNGGALTIDMRLIIIALLVLYSGTSFTVGQYDENEKSKNDEHASRRLNRSKPIAEIGDVLLDLEYADRFDEDIKYMLEYEFDDYEEDDYEEGDSSVADDLSVASGGISDLEEKLANIEFDELGRDWRDVPRDDNRLYKKTFMEKYARFDSLKDKSDSDDFLLTWDELYSTFEFLIVNSIEENLQAEQKLGQAVINTIAKSIGDNDRKESDVENSNSNPQIITPSKIYNYFISSASEESIRQTQDNNKSIVPIFNVSKFELLLHNNSKLARAAMDEMLMYGGFRRLLIWFITHDLNLSSLLIDYVFQLASGLRGNKNSDYNFSRQGQCLVLSDVELSMVLHEFLTNSSVYLSATTDGIEIENGYKVVLAESIAKKLMQMLCLMINQLINLGIINVDEENEDIHDYKNELQILLINWIGKVPEARQLFFKIKNANYEEKNKEEKETKENNNIEITNFAFEQEEELIKAYAYMSIDEISFDLHENQTHMNIIKSFARRIEKDIQTVLSPTIEVSTQVTIHFRFFIENFNTLCKIEELAELLFDRFEPVISTGLILNLGQGPLAIDQADVQVQDEYEAEFSTDFLNGDVSYEKDNNKKKKKK</sequence>
<dbReference type="AlphaFoldDB" id="A0A9W4XKQ6"/>
<evidence type="ECO:0000313" key="2">
    <source>
        <dbReference type="EMBL" id="CAI5757313.1"/>
    </source>
</evidence>
<name>A0A9W4XKQ6_9ASCO</name>
<keyword evidence="1" id="KW-0175">Coiled coil</keyword>
<protein>
    <submittedName>
        <fullName evidence="2">Uncharacterized protein</fullName>
    </submittedName>
</protein>
<reference evidence="2" key="1">
    <citation type="submission" date="2022-12" db="EMBL/GenBank/DDBJ databases">
        <authorList>
            <person name="Brejova B."/>
        </authorList>
    </citation>
    <scope>NUCLEOTIDE SEQUENCE</scope>
</reference>
<gene>
    <name evidence="2" type="ORF">CANVERA_P1829</name>
</gene>
<evidence type="ECO:0000256" key="1">
    <source>
        <dbReference type="SAM" id="Coils"/>
    </source>
</evidence>
<accession>A0A9W4XKQ6</accession>
<dbReference type="OrthoDB" id="3980110at2759"/>
<dbReference type="Proteomes" id="UP001152885">
    <property type="component" value="Unassembled WGS sequence"/>
</dbReference>
<feature type="coiled-coil region" evidence="1">
    <location>
        <begin position="688"/>
        <end position="745"/>
    </location>
</feature>
<keyword evidence="3" id="KW-1185">Reference proteome</keyword>
<evidence type="ECO:0000313" key="3">
    <source>
        <dbReference type="Proteomes" id="UP001152885"/>
    </source>
</evidence>
<proteinExistence type="predicted"/>
<dbReference type="EMBL" id="CANTUO010000001">
    <property type="protein sequence ID" value="CAI5757313.1"/>
    <property type="molecule type" value="Genomic_DNA"/>
</dbReference>
<organism evidence="2 3">
    <name type="scientific">Candida verbasci</name>
    <dbReference type="NCBI Taxonomy" id="1227364"/>
    <lineage>
        <taxon>Eukaryota</taxon>
        <taxon>Fungi</taxon>
        <taxon>Dikarya</taxon>
        <taxon>Ascomycota</taxon>
        <taxon>Saccharomycotina</taxon>
        <taxon>Pichiomycetes</taxon>
        <taxon>Debaryomycetaceae</taxon>
        <taxon>Candida/Lodderomyces clade</taxon>
        <taxon>Candida</taxon>
    </lineage>
</organism>
<comment type="caution">
    <text evidence="2">The sequence shown here is derived from an EMBL/GenBank/DDBJ whole genome shotgun (WGS) entry which is preliminary data.</text>
</comment>